<reference evidence="2 3" key="1">
    <citation type="submission" date="2013-11" db="EMBL/GenBank/DDBJ databases">
        <title>Single cell genomics of uncultured Tannerella BU063 (oral taxon 286).</title>
        <authorList>
            <person name="Beall C.J."/>
            <person name="Campbell A.G."/>
            <person name="Griffen A.L."/>
            <person name="Podar M."/>
            <person name="Leys E.J."/>
        </authorList>
    </citation>
    <scope>NUCLEOTIDE SEQUENCE [LARGE SCALE GENOMIC DNA]</scope>
    <source>
        <strain evidence="2">Cell 2</strain>
    </source>
</reference>
<feature type="chain" id="PRO_5004812421" description="DUF4412 domain-containing protein" evidence="1">
    <location>
        <begin position="20"/>
        <end position="205"/>
    </location>
</feature>
<dbReference type="PATRIC" id="fig|1411148.3.peg.1546"/>
<keyword evidence="1" id="KW-0732">Signal</keyword>
<evidence type="ECO:0000313" key="2">
    <source>
        <dbReference type="EMBL" id="ETK01514.1"/>
    </source>
</evidence>
<protein>
    <recommendedName>
        <fullName evidence="4">DUF4412 domain-containing protein</fullName>
    </recommendedName>
</protein>
<evidence type="ECO:0008006" key="4">
    <source>
        <dbReference type="Google" id="ProtNLM"/>
    </source>
</evidence>
<dbReference type="AlphaFoldDB" id="W2C2S8"/>
<evidence type="ECO:0000256" key="1">
    <source>
        <dbReference type="SAM" id="SignalP"/>
    </source>
</evidence>
<dbReference type="EMBL" id="AYUF01000481">
    <property type="protein sequence ID" value="ETK01514.1"/>
    <property type="molecule type" value="Genomic_DNA"/>
</dbReference>
<dbReference type="Proteomes" id="UP000018837">
    <property type="component" value="Unassembled WGS sequence"/>
</dbReference>
<organism evidence="2 3">
    <name type="scientific">Tannerella sp. oral taxon BU063 isolate Cell 2</name>
    <dbReference type="NCBI Taxonomy" id="1411148"/>
    <lineage>
        <taxon>Bacteria</taxon>
        <taxon>Pseudomonadati</taxon>
        <taxon>Bacteroidota</taxon>
        <taxon>Bacteroidia</taxon>
        <taxon>Bacteroidales</taxon>
        <taxon>Tannerellaceae</taxon>
        <taxon>Tannerella</taxon>
    </lineage>
</organism>
<sequence>MKTTLLILASLLLTGTLSAQLDPTAGHRYGIRSAIIKKETKSMAGAIANTLYFDNFGDREATEMTMKMGEEEKHLRVVAEDGGRMNVTLDLDQKKAFRMPAPDQPRNFRQLSPEDIERFKIKEVGTGDVAGKPCKKYEMELTQSGVKLQATVWIWEGIMLRYEARYQGNLMVTDEASEVEENVAVPADKFAIPAEVKVEAAPSMN</sequence>
<accession>W2C2S8</accession>
<comment type="caution">
    <text evidence="2">The sequence shown here is derived from an EMBL/GenBank/DDBJ whole genome shotgun (WGS) entry which is preliminary data.</text>
</comment>
<evidence type="ECO:0000313" key="3">
    <source>
        <dbReference type="Proteomes" id="UP000018837"/>
    </source>
</evidence>
<feature type="signal peptide" evidence="1">
    <location>
        <begin position="1"/>
        <end position="19"/>
    </location>
</feature>
<gene>
    <name evidence="2" type="ORF">N425_09700</name>
</gene>
<name>W2C2S8_9BACT</name>
<proteinExistence type="predicted"/>